<keyword evidence="1" id="KW-0645">Protease</keyword>
<proteinExistence type="predicted"/>
<dbReference type="EMBL" id="LNPX01000028">
    <property type="protein sequence ID" value="OEK56313.1"/>
    <property type="molecule type" value="Genomic_DNA"/>
</dbReference>
<protein>
    <recommendedName>
        <fullName evidence="4">Serine protease</fullName>
    </recommendedName>
</protein>
<comment type="caution">
    <text evidence="2">The sequence shown here is derived from an EMBL/GenBank/DDBJ whole genome shotgun (WGS) entry which is preliminary data.</text>
</comment>
<keyword evidence="1" id="KW-0720">Serine protease</keyword>
<dbReference type="AlphaFoldDB" id="A0AAP7ICS7"/>
<dbReference type="SUPFAM" id="SSF50494">
    <property type="entry name" value="Trypsin-like serine proteases"/>
    <property type="match status" value="1"/>
</dbReference>
<evidence type="ECO:0008006" key="4">
    <source>
        <dbReference type="Google" id="ProtNLM"/>
    </source>
</evidence>
<dbReference type="Gene3D" id="2.40.10.120">
    <property type="match status" value="1"/>
</dbReference>
<dbReference type="Pfam" id="PF13365">
    <property type="entry name" value="Trypsin_2"/>
    <property type="match status" value="1"/>
</dbReference>
<reference evidence="3" key="1">
    <citation type="submission" date="2015-11" db="EMBL/GenBank/DDBJ databases">
        <title>Genomic diversity of Staphylococcus saprophyticus strains from urinary tract infections, animal surfaces, and fermented foods.</title>
        <authorList>
            <person name="Wolfe B.E."/>
        </authorList>
    </citation>
    <scope>NUCLEOTIDE SEQUENCE [LARGE SCALE GENOMIC DNA]</scope>
    <source>
        <strain evidence="3">738_7</strain>
    </source>
</reference>
<dbReference type="GO" id="GO:0008236">
    <property type="term" value="F:serine-type peptidase activity"/>
    <property type="evidence" value="ECO:0007669"/>
    <property type="project" value="UniProtKB-KW"/>
</dbReference>
<dbReference type="RefSeq" id="WP_069854502.1">
    <property type="nucleotide sequence ID" value="NZ_LNPX01000028.1"/>
</dbReference>
<name>A0AAP7ICS7_9STAP</name>
<sequence>MNRIEKMTKSVVRIVTEKSIGTGFFFVFQIEGDIYPFIITNKHVVENCNSMQVVVSKKSEMDNPEAEIFQFDGIKSIKLDHSKHNVDLCAIPAIDLFKTYYELDISYLTQSDIRINEIKDLNFVEDILMVGYPRGVIDEYNNLPVFRKGITATHPGIKFNNQKIFLIDMTITNGSSGSPVYLYNPNGYSDSKGNVYLGQERFLFLGVNFADNIMETKGYIVKDEDIDKTAYGVSEIGINLGVIIHAEELLDFEEQIKNMEDSDENKN</sequence>
<keyword evidence="1" id="KW-0378">Hydrolase</keyword>
<dbReference type="Proteomes" id="UP000095464">
    <property type="component" value="Unassembled WGS sequence"/>
</dbReference>
<dbReference type="InterPro" id="IPR009003">
    <property type="entry name" value="Peptidase_S1_PA"/>
</dbReference>
<evidence type="ECO:0000256" key="1">
    <source>
        <dbReference type="ARBA" id="ARBA00022825"/>
    </source>
</evidence>
<organism evidence="2 3">
    <name type="scientific">Staphylococcus equorum</name>
    <dbReference type="NCBI Taxonomy" id="246432"/>
    <lineage>
        <taxon>Bacteria</taxon>
        <taxon>Bacillati</taxon>
        <taxon>Bacillota</taxon>
        <taxon>Bacilli</taxon>
        <taxon>Bacillales</taxon>
        <taxon>Staphylococcaceae</taxon>
        <taxon>Staphylococcus</taxon>
    </lineage>
</organism>
<evidence type="ECO:0000313" key="3">
    <source>
        <dbReference type="Proteomes" id="UP000095464"/>
    </source>
</evidence>
<gene>
    <name evidence="2" type="ORF">ASS94_06900</name>
</gene>
<evidence type="ECO:0000313" key="2">
    <source>
        <dbReference type="EMBL" id="OEK56313.1"/>
    </source>
</evidence>
<accession>A0AAP7ICS7</accession>